<keyword evidence="3" id="KW-0472">Membrane</keyword>
<feature type="chain" id="PRO_5038365143" description="ABC transporter substrate-binding protein" evidence="7">
    <location>
        <begin position="19"/>
        <end position="467"/>
    </location>
</feature>
<accession>A0A916ZGA5</accession>
<keyword evidence="1" id="KW-1003">Cell membrane</keyword>
<evidence type="ECO:0000256" key="1">
    <source>
        <dbReference type="ARBA" id="ARBA00022475"/>
    </source>
</evidence>
<feature type="region of interest" description="Disordered" evidence="6">
    <location>
        <begin position="22"/>
        <end position="49"/>
    </location>
</feature>
<evidence type="ECO:0000313" key="9">
    <source>
        <dbReference type="Proteomes" id="UP000612456"/>
    </source>
</evidence>
<dbReference type="SUPFAM" id="SSF53850">
    <property type="entry name" value="Periplasmic binding protein-like II"/>
    <property type="match status" value="1"/>
</dbReference>
<dbReference type="InterPro" id="IPR050490">
    <property type="entry name" value="Bact_solute-bd_prot1"/>
</dbReference>
<evidence type="ECO:0000256" key="5">
    <source>
        <dbReference type="ARBA" id="ARBA00023288"/>
    </source>
</evidence>
<gene>
    <name evidence="8" type="ORF">GCM10010911_60520</name>
</gene>
<evidence type="ECO:0000256" key="6">
    <source>
        <dbReference type="SAM" id="MobiDB-lite"/>
    </source>
</evidence>
<proteinExistence type="predicted"/>
<dbReference type="InterPro" id="IPR006059">
    <property type="entry name" value="SBP"/>
</dbReference>
<keyword evidence="2 7" id="KW-0732">Signal</keyword>
<evidence type="ECO:0000256" key="2">
    <source>
        <dbReference type="ARBA" id="ARBA00022729"/>
    </source>
</evidence>
<reference evidence="8" key="2">
    <citation type="submission" date="2020-09" db="EMBL/GenBank/DDBJ databases">
        <authorList>
            <person name="Sun Q."/>
            <person name="Zhou Y."/>
        </authorList>
    </citation>
    <scope>NUCLEOTIDE SEQUENCE</scope>
    <source>
        <strain evidence="8">CGMCC 1.15178</strain>
    </source>
</reference>
<dbReference type="PANTHER" id="PTHR43649">
    <property type="entry name" value="ARABINOSE-BINDING PROTEIN-RELATED"/>
    <property type="match status" value="1"/>
</dbReference>
<dbReference type="RefSeq" id="WP_229750633.1">
    <property type="nucleotide sequence ID" value="NZ_BMHP01000006.1"/>
</dbReference>
<keyword evidence="9" id="KW-1185">Reference proteome</keyword>
<protein>
    <recommendedName>
        <fullName evidence="10">ABC transporter substrate-binding protein</fullName>
    </recommendedName>
</protein>
<feature type="compositionally biased region" description="Low complexity" evidence="6">
    <location>
        <begin position="34"/>
        <end position="48"/>
    </location>
</feature>
<dbReference type="Pfam" id="PF01547">
    <property type="entry name" value="SBP_bac_1"/>
    <property type="match status" value="1"/>
</dbReference>
<keyword evidence="4" id="KW-0564">Palmitate</keyword>
<evidence type="ECO:0000256" key="4">
    <source>
        <dbReference type="ARBA" id="ARBA00023139"/>
    </source>
</evidence>
<dbReference type="EMBL" id="BMHP01000006">
    <property type="protein sequence ID" value="GGD93757.1"/>
    <property type="molecule type" value="Genomic_DNA"/>
</dbReference>
<organism evidence="8 9">
    <name type="scientific">Paenibacillus nasutitermitis</name>
    <dbReference type="NCBI Taxonomy" id="1652958"/>
    <lineage>
        <taxon>Bacteria</taxon>
        <taxon>Bacillati</taxon>
        <taxon>Bacillota</taxon>
        <taxon>Bacilli</taxon>
        <taxon>Bacillales</taxon>
        <taxon>Paenibacillaceae</taxon>
        <taxon>Paenibacillus</taxon>
    </lineage>
</organism>
<dbReference type="Proteomes" id="UP000612456">
    <property type="component" value="Unassembled WGS sequence"/>
</dbReference>
<dbReference type="PANTHER" id="PTHR43649:SF33">
    <property type="entry name" value="POLYGALACTURONAN_RHAMNOGALACTURONAN-BINDING PROTEIN YTCQ"/>
    <property type="match status" value="1"/>
</dbReference>
<evidence type="ECO:0000256" key="7">
    <source>
        <dbReference type="SAM" id="SignalP"/>
    </source>
</evidence>
<sequence length="467" mass="51543">MRRWMLVLILVMTFSVIAACSNSSKEPGESQGVTKTTGTTETAETAESAETKDIAGVVRVALAGWPLENGIDPVTGKSTVGLSQYLKETFEKQYPNIKLEVTQVPWENALAKQNSMLISKDVDILYTAGGWSANFHQQGLTRSIDDLVEKDTAFDKSMYPQGIWDGSYSIVSADGQSHIGLPSVLGQRMPIMDNKIFEDWGVEPLSASPTPEEILEKALKMTGKNPKTGEENYGLWFSGNDASASTFFALAYAYGAGGGEGTVDKAKDIKWELNTPEMVKVFEWMAKAAAIPPTAFVNGQGSETFGLEDNDIAISLNSNGYTMMSAFAETKDQALLERYEPVLQKGFVAIDPIVMAKQPKDLEASWEVMKFLAGYETQKHMYENFQYTPVVVNADFVSQEDKYTRKALEIAEVTSEIFLTKGTPFLYSDIIPAVNNFISDIRNGKSVDIQKYLDDLQKRAVDWSANQ</sequence>
<evidence type="ECO:0008006" key="10">
    <source>
        <dbReference type="Google" id="ProtNLM"/>
    </source>
</evidence>
<evidence type="ECO:0000256" key="3">
    <source>
        <dbReference type="ARBA" id="ARBA00023136"/>
    </source>
</evidence>
<comment type="caution">
    <text evidence="8">The sequence shown here is derived from an EMBL/GenBank/DDBJ whole genome shotgun (WGS) entry which is preliminary data.</text>
</comment>
<dbReference type="AlphaFoldDB" id="A0A916ZGA5"/>
<dbReference type="PROSITE" id="PS51257">
    <property type="entry name" value="PROKAR_LIPOPROTEIN"/>
    <property type="match status" value="1"/>
</dbReference>
<feature type="signal peptide" evidence="7">
    <location>
        <begin position="1"/>
        <end position="18"/>
    </location>
</feature>
<dbReference type="Gene3D" id="3.40.190.10">
    <property type="entry name" value="Periplasmic binding protein-like II"/>
    <property type="match status" value="1"/>
</dbReference>
<reference evidence="8" key="1">
    <citation type="journal article" date="2014" name="Int. J. Syst. Evol. Microbiol.">
        <title>Complete genome sequence of Corynebacterium casei LMG S-19264T (=DSM 44701T), isolated from a smear-ripened cheese.</title>
        <authorList>
            <consortium name="US DOE Joint Genome Institute (JGI-PGF)"/>
            <person name="Walter F."/>
            <person name="Albersmeier A."/>
            <person name="Kalinowski J."/>
            <person name="Ruckert C."/>
        </authorList>
    </citation>
    <scope>NUCLEOTIDE SEQUENCE</scope>
    <source>
        <strain evidence="8">CGMCC 1.15178</strain>
    </source>
</reference>
<evidence type="ECO:0000313" key="8">
    <source>
        <dbReference type="EMBL" id="GGD93757.1"/>
    </source>
</evidence>
<keyword evidence="5" id="KW-0449">Lipoprotein</keyword>
<name>A0A916ZGA5_9BACL</name>